<evidence type="ECO:0000313" key="3">
    <source>
        <dbReference type="Proteomes" id="UP000439903"/>
    </source>
</evidence>
<protein>
    <submittedName>
        <fullName evidence="2">Uncharacterized protein</fullName>
    </submittedName>
</protein>
<name>A0A8H4ENP6_GIGMA</name>
<feature type="compositionally biased region" description="Basic and acidic residues" evidence="1">
    <location>
        <begin position="1"/>
        <end position="10"/>
    </location>
</feature>
<keyword evidence="3" id="KW-1185">Reference proteome</keyword>
<accession>A0A8H4ENP6</accession>
<evidence type="ECO:0000313" key="2">
    <source>
        <dbReference type="EMBL" id="KAF0525120.1"/>
    </source>
</evidence>
<reference evidence="2 3" key="1">
    <citation type="journal article" date="2019" name="Environ. Microbiol.">
        <title>At the nexus of three kingdoms: the genome of the mycorrhizal fungus Gigaspora margarita provides insights into plant, endobacterial and fungal interactions.</title>
        <authorList>
            <person name="Venice F."/>
            <person name="Ghignone S."/>
            <person name="Salvioli di Fossalunga A."/>
            <person name="Amselem J."/>
            <person name="Novero M."/>
            <person name="Xianan X."/>
            <person name="Sedzielewska Toro K."/>
            <person name="Morin E."/>
            <person name="Lipzen A."/>
            <person name="Grigoriev I.V."/>
            <person name="Henrissat B."/>
            <person name="Martin F.M."/>
            <person name="Bonfante P."/>
        </authorList>
    </citation>
    <scope>NUCLEOTIDE SEQUENCE [LARGE SCALE GENOMIC DNA]</scope>
    <source>
        <strain evidence="2 3">BEG34</strain>
    </source>
</reference>
<dbReference type="Proteomes" id="UP000439903">
    <property type="component" value="Unassembled WGS sequence"/>
</dbReference>
<sequence length="184" mass="21602">MYARDDKVNDLEIETEKEENFNTNDAPESEGPTLNLIKNLPEMTLANVVLGKDRNLAPDTNQKFADMDHYGIGGYCYRKEVGVEKNKNKASIYHQNPIDMKLDKETSGLDCHIENRTGDKDGYRGLYYACERWKMKVNEFLRKDSEGERQNKENYYLNDLGRPNIIAVQTENRTYRRSTRRWNY</sequence>
<gene>
    <name evidence="2" type="ORF">F8M41_014755</name>
</gene>
<evidence type="ECO:0000256" key="1">
    <source>
        <dbReference type="SAM" id="MobiDB-lite"/>
    </source>
</evidence>
<dbReference type="EMBL" id="WTPW01000304">
    <property type="protein sequence ID" value="KAF0525120.1"/>
    <property type="molecule type" value="Genomic_DNA"/>
</dbReference>
<organism evidence="2 3">
    <name type="scientific">Gigaspora margarita</name>
    <dbReference type="NCBI Taxonomy" id="4874"/>
    <lineage>
        <taxon>Eukaryota</taxon>
        <taxon>Fungi</taxon>
        <taxon>Fungi incertae sedis</taxon>
        <taxon>Mucoromycota</taxon>
        <taxon>Glomeromycotina</taxon>
        <taxon>Glomeromycetes</taxon>
        <taxon>Diversisporales</taxon>
        <taxon>Gigasporaceae</taxon>
        <taxon>Gigaspora</taxon>
    </lineage>
</organism>
<feature type="region of interest" description="Disordered" evidence="1">
    <location>
        <begin position="1"/>
        <end position="31"/>
    </location>
</feature>
<comment type="caution">
    <text evidence="2">The sequence shown here is derived from an EMBL/GenBank/DDBJ whole genome shotgun (WGS) entry which is preliminary data.</text>
</comment>
<proteinExistence type="predicted"/>
<dbReference type="AlphaFoldDB" id="A0A8H4ENP6"/>